<dbReference type="PANTHER" id="PTHR35562:SF2">
    <property type="entry name" value="DNA ENDONUCLEASE SMRA-RELATED"/>
    <property type="match status" value="1"/>
</dbReference>
<dbReference type="InterPro" id="IPR002625">
    <property type="entry name" value="Smr_dom"/>
</dbReference>
<dbReference type="EMBL" id="JAJQKU010000008">
    <property type="protein sequence ID" value="MCD9098762.1"/>
    <property type="molecule type" value="Genomic_DNA"/>
</dbReference>
<proteinExistence type="predicted"/>
<dbReference type="PANTHER" id="PTHR35562">
    <property type="entry name" value="DNA ENDONUCLEASE SMRA-RELATED"/>
    <property type="match status" value="1"/>
</dbReference>
<reference evidence="3" key="1">
    <citation type="submission" date="2021-12" db="EMBL/GenBank/DDBJ databases">
        <authorList>
            <person name="Ulrich A."/>
        </authorList>
    </citation>
    <scope>NUCLEOTIDE SEQUENCE</scope>
    <source>
        <strain evidence="3">A1P009</strain>
    </source>
</reference>
<name>A0ABS8UIT3_9GAMM</name>
<evidence type="ECO:0000259" key="2">
    <source>
        <dbReference type="PROSITE" id="PS50828"/>
    </source>
</evidence>
<keyword evidence="4" id="KW-1185">Reference proteome</keyword>
<dbReference type="Pfam" id="PF01713">
    <property type="entry name" value="Smr"/>
    <property type="match status" value="1"/>
</dbReference>
<reference evidence="3" key="2">
    <citation type="journal article" date="2022" name="Syst. Appl. Microbiol.">
        <title>Physiological and genomic characterisation of Luteimonas fraxinea sp. nov., a bacterial species associated with trees tolerant to ash dieback.</title>
        <authorList>
            <person name="Ulrich K."/>
            <person name="Becker R."/>
            <person name="Behrendt U."/>
            <person name="Kube M."/>
            <person name="Schneck V."/>
            <person name="Ulrich A."/>
        </authorList>
    </citation>
    <scope>NUCLEOTIDE SEQUENCE</scope>
    <source>
        <strain evidence="3">A1P009</strain>
    </source>
</reference>
<evidence type="ECO:0000313" key="4">
    <source>
        <dbReference type="Proteomes" id="UP001430360"/>
    </source>
</evidence>
<dbReference type="Proteomes" id="UP001430360">
    <property type="component" value="Unassembled WGS sequence"/>
</dbReference>
<feature type="region of interest" description="Disordered" evidence="1">
    <location>
        <begin position="1"/>
        <end position="61"/>
    </location>
</feature>
<dbReference type="RefSeq" id="WP_232138150.1">
    <property type="nucleotide sequence ID" value="NZ_CP089507.1"/>
</dbReference>
<feature type="domain" description="Smr" evidence="2">
    <location>
        <begin position="105"/>
        <end position="186"/>
    </location>
</feature>
<dbReference type="Gene3D" id="3.30.1370.110">
    <property type="match status" value="1"/>
</dbReference>
<organism evidence="3 4">
    <name type="scientific">Luteimonas fraxinea</name>
    <dbReference type="NCBI Taxonomy" id="2901869"/>
    <lineage>
        <taxon>Bacteria</taxon>
        <taxon>Pseudomonadati</taxon>
        <taxon>Pseudomonadota</taxon>
        <taxon>Gammaproteobacteria</taxon>
        <taxon>Lysobacterales</taxon>
        <taxon>Lysobacteraceae</taxon>
        <taxon>Luteimonas</taxon>
    </lineage>
</organism>
<dbReference type="InterPro" id="IPR036063">
    <property type="entry name" value="Smr_dom_sf"/>
</dbReference>
<dbReference type="SUPFAM" id="SSF160443">
    <property type="entry name" value="SMR domain-like"/>
    <property type="match status" value="1"/>
</dbReference>
<sequence length="190" mass="20646">MQRGRHRPDPPAAPSDDNDDAALFRSAIGPVRELPAAPLPPQAPKPRPSTRMAERDDAEARSEFRQLLDGPLLGGGDTMQYRRDEISPRVLKRLGRGEYAAQEELDLHHSDANQASALLRLFLRDAIDAGVGCVRVIHGKGLNSSPDAPILKNLVDRLLRQRADVLAFHSAPGGQGGAGAVLVLLRPRQR</sequence>
<protein>
    <submittedName>
        <fullName evidence="3">Smr/MutS family protein</fullName>
    </submittedName>
</protein>
<accession>A0ABS8UIT3</accession>
<gene>
    <name evidence="3" type="ORF">LTT95_17680</name>
</gene>
<dbReference type="SMART" id="SM00463">
    <property type="entry name" value="SMR"/>
    <property type="match status" value="1"/>
</dbReference>
<dbReference type="PROSITE" id="PS50828">
    <property type="entry name" value="SMR"/>
    <property type="match status" value="1"/>
</dbReference>
<feature type="compositionally biased region" description="Pro residues" evidence="1">
    <location>
        <begin position="37"/>
        <end position="47"/>
    </location>
</feature>
<feature type="compositionally biased region" description="Basic and acidic residues" evidence="1">
    <location>
        <begin position="52"/>
        <end position="61"/>
    </location>
</feature>
<comment type="caution">
    <text evidence="3">The sequence shown here is derived from an EMBL/GenBank/DDBJ whole genome shotgun (WGS) entry which is preliminary data.</text>
</comment>
<evidence type="ECO:0000256" key="1">
    <source>
        <dbReference type="SAM" id="MobiDB-lite"/>
    </source>
</evidence>
<evidence type="ECO:0000313" key="3">
    <source>
        <dbReference type="EMBL" id="MCD9098762.1"/>
    </source>
</evidence>